<evidence type="ECO:0000256" key="16">
    <source>
        <dbReference type="PIRNR" id="PIRNR000204"/>
    </source>
</evidence>
<comment type="catalytic activity">
    <reaction evidence="15 16">
        <text>NAD(+) + NADPH + H(+)(in) = NADH + NADP(+) + H(+)(out)</text>
        <dbReference type="Rhea" id="RHEA:47992"/>
        <dbReference type="ChEBI" id="CHEBI:15378"/>
        <dbReference type="ChEBI" id="CHEBI:57540"/>
        <dbReference type="ChEBI" id="CHEBI:57783"/>
        <dbReference type="ChEBI" id="CHEBI:57945"/>
        <dbReference type="ChEBI" id="CHEBI:58349"/>
        <dbReference type="EC" id="7.1.1.1"/>
    </reaction>
</comment>
<keyword evidence="13 16" id="KW-0520">NAD</keyword>
<feature type="transmembrane region" description="Helical" evidence="17">
    <location>
        <begin position="35"/>
        <end position="54"/>
    </location>
</feature>
<evidence type="ECO:0000256" key="7">
    <source>
        <dbReference type="ARBA" id="ARBA00022475"/>
    </source>
</evidence>
<reference evidence="19 20" key="1">
    <citation type="submission" date="2018-07" db="EMBL/GenBank/DDBJ databases">
        <title>Dyella monticola sp. nov. and Dyella psychrodurans sp. nov. isolated from monsoon evergreen broad-leaved forest soil of Dinghu Mountain, China.</title>
        <authorList>
            <person name="Gao Z."/>
            <person name="Qiu L."/>
        </authorList>
    </citation>
    <scope>NUCLEOTIDE SEQUENCE [LARGE SCALE GENOMIC DNA]</scope>
    <source>
        <strain evidence="19 20">4G-K06</strain>
    </source>
</reference>
<dbReference type="GO" id="GO:0005886">
    <property type="term" value="C:plasma membrane"/>
    <property type="evidence" value="ECO:0007669"/>
    <property type="project" value="UniProtKB-SubCell"/>
</dbReference>
<evidence type="ECO:0000256" key="8">
    <source>
        <dbReference type="ARBA" id="ARBA00022519"/>
    </source>
</evidence>
<comment type="subcellular location">
    <subcellularLocation>
        <location evidence="2">Cell inner membrane</location>
        <topology evidence="2">Multi-pass membrane protein</topology>
    </subcellularLocation>
</comment>
<dbReference type="PANTHER" id="PTHR44758:SF1">
    <property type="entry name" value="NAD(P) TRANSHYDROGENASE SUBUNIT BETA"/>
    <property type="match status" value="1"/>
</dbReference>
<dbReference type="PANTHER" id="PTHR44758">
    <property type="entry name" value="NAD(P) TRANSHYDROGENASE SUBUNIT BETA"/>
    <property type="match status" value="1"/>
</dbReference>
<evidence type="ECO:0000256" key="10">
    <source>
        <dbReference type="ARBA" id="ARBA00022857"/>
    </source>
</evidence>
<dbReference type="RefSeq" id="WP_115495048.1">
    <property type="nucleotide sequence ID" value="NZ_QRBE01000003.1"/>
</dbReference>
<feature type="transmembrane region" description="Helical" evidence="17">
    <location>
        <begin position="193"/>
        <end position="212"/>
    </location>
</feature>
<dbReference type="GO" id="GO:0050661">
    <property type="term" value="F:NADP binding"/>
    <property type="evidence" value="ECO:0007669"/>
    <property type="project" value="InterPro"/>
</dbReference>
<comment type="function">
    <text evidence="1 16">The transhydrogenation between NADH and NADP is coupled to respiration and ATP hydrolysis and functions as a proton pump across the membrane.</text>
</comment>
<dbReference type="AlphaFoldDB" id="A0A370X437"/>
<evidence type="ECO:0000256" key="9">
    <source>
        <dbReference type="ARBA" id="ARBA00022692"/>
    </source>
</evidence>
<evidence type="ECO:0000259" key="18">
    <source>
        <dbReference type="Pfam" id="PF02233"/>
    </source>
</evidence>
<evidence type="ECO:0000256" key="6">
    <source>
        <dbReference type="ARBA" id="ARBA00014581"/>
    </source>
</evidence>
<dbReference type="PIRSF" id="PIRSF000204">
    <property type="entry name" value="PNTB"/>
    <property type="match status" value="1"/>
</dbReference>
<dbReference type="Gene3D" id="3.40.50.1220">
    <property type="entry name" value="TPP-binding domain"/>
    <property type="match status" value="1"/>
</dbReference>
<keyword evidence="20" id="KW-1185">Reference proteome</keyword>
<keyword evidence="14 16" id="KW-0472">Membrane</keyword>
<evidence type="ECO:0000256" key="3">
    <source>
        <dbReference type="ARBA" id="ARBA00007919"/>
    </source>
</evidence>
<dbReference type="InterPro" id="IPR029035">
    <property type="entry name" value="DHS-like_NAD/FAD-binding_dom"/>
</dbReference>
<dbReference type="InterPro" id="IPR034300">
    <property type="entry name" value="PNTB-like"/>
</dbReference>
<evidence type="ECO:0000256" key="11">
    <source>
        <dbReference type="ARBA" id="ARBA00022967"/>
    </source>
</evidence>
<keyword evidence="7 16" id="KW-1003">Cell membrane</keyword>
<feature type="transmembrane region" description="Helical" evidence="17">
    <location>
        <begin position="60"/>
        <end position="77"/>
    </location>
</feature>
<evidence type="ECO:0000256" key="4">
    <source>
        <dbReference type="ARBA" id="ARBA00011870"/>
    </source>
</evidence>
<keyword evidence="8 16" id="KW-0997">Cell inner membrane</keyword>
<dbReference type="InterPro" id="IPR012136">
    <property type="entry name" value="NADH_DH_b"/>
</dbReference>
<keyword evidence="11 16" id="KW-1278">Translocase</keyword>
<dbReference type="SUPFAM" id="SSF52467">
    <property type="entry name" value="DHS-like NAD/FAD-binding domain"/>
    <property type="match status" value="1"/>
</dbReference>
<evidence type="ECO:0000256" key="1">
    <source>
        <dbReference type="ARBA" id="ARBA00003943"/>
    </source>
</evidence>
<evidence type="ECO:0000256" key="17">
    <source>
        <dbReference type="SAM" id="Phobius"/>
    </source>
</evidence>
<keyword evidence="9 17" id="KW-0812">Transmembrane</keyword>
<gene>
    <name evidence="19" type="ORF">DWU98_08225</name>
</gene>
<protein>
    <recommendedName>
        <fullName evidence="6 16">NAD(P) transhydrogenase subunit beta</fullName>
        <ecNumber evidence="5 16">7.1.1.1</ecNumber>
    </recommendedName>
    <alternativeName>
        <fullName evidence="16">Nicotinamide nucleotide transhydrogenase subunit beta</fullName>
    </alternativeName>
</protein>
<dbReference type="GO" id="GO:0008750">
    <property type="term" value="F:proton-translocating NAD(P)+ transhydrogenase activity"/>
    <property type="evidence" value="ECO:0007669"/>
    <property type="project" value="UniProtKB-EC"/>
</dbReference>
<comment type="similarity">
    <text evidence="3 16">Belongs to the PNT beta subunit family.</text>
</comment>
<organism evidence="19 20">
    <name type="scientific">Dyella monticola</name>
    <dbReference type="NCBI Taxonomy" id="1927958"/>
    <lineage>
        <taxon>Bacteria</taxon>
        <taxon>Pseudomonadati</taxon>
        <taxon>Pseudomonadota</taxon>
        <taxon>Gammaproteobacteria</taxon>
        <taxon>Lysobacterales</taxon>
        <taxon>Rhodanobacteraceae</taxon>
        <taxon>Dyella</taxon>
    </lineage>
</organism>
<dbReference type="Pfam" id="PF02233">
    <property type="entry name" value="PNTB"/>
    <property type="match status" value="1"/>
</dbReference>
<feature type="domain" description="NADP transhydrogenase beta-like" evidence="18">
    <location>
        <begin position="9"/>
        <end position="463"/>
    </location>
</feature>
<comment type="subunit">
    <text evidence="4">Heterodimer of an alpha and a beta chain.</text>
</comment>
<evidence type="ECO:0000256" key="15">
    <source>
        <dbReference type="ARBA" id="ARBA00048202"/>
    </source>
</evidence>
<dbReference type="OrthoDB" id="9763786at2"/>
<keyword evidence="12 17" id="KW-1133">Transmembrane helix</keyword>
<proteinExistence type="inferred from homology"/>
<evidence type="ECO:0000256" key="14">
    <source>
        <dbReference type="ARBA" id="ARBA00023136"/>
    </source>
</evidence>
<keyword evidence="10 16" id="KW-0521">NADP</keyword>
<dbReference type="Proteomes" id="UP000254258">
    <property type="component" value="Unassembled WGS sequence"/>
</dbReference>
<evidence type="ECO:0000256" key="5">
    <source>
        <dbReference type="ARBA" id="ARBA00012943"/>
    </source>
</evidence>
<dbReference type="EC" id="7.1.1.1" evidence="5 16"/>
<evidence type="ECO:0000256" key="13">
    <source>
        <dbReference type="ARBA" id="ARBA00023027"/>
    </source>
</evidence>
<evidence type="ECO:0000256" key="12">
    <source>
        <dbReference type="ARBA" id="ARBA00022989"/>
    </source>
</evidence>
<evidence type="ECO:0000313" key="19">
    <source>
        <dbReference type="EMBL" id="RDS83102.1"/>
    </source>
</evidence>
<evidence type="ECO:0000313" key="20">
    <source>
        <dbReference type="Proteomes" id="UP000254258"/>
    </source>
</evidence>
<comment type="caution">
    <text evidence="19">The sequence shown here is derived from an EMBL/GenBank/DDBJ whole genome shotgun (WGS) entry which is preliminary data.</text>
</comment>
<name>A0A370X437_9GAMM</name>
<dbReference type="EMBL" id="QRBE01000003">
    <property type="protein sequence ID" value="RDS83102.1"/>
    <property type="molecule type" value="Genomic_DNA"/>
</dbReference>
<accession>A0A370X437</accession>
<feature type="transmembrane region" description="Helical" evidence="17">
    <location>
        <begin position="244"/>
        <end position="263"/>
    </location>
</feature>
<feature type="transmembrane region" description="Helical" evidence="17">
    <location>
        <begin position="89"/>
        <end position="113"/>
    </location>
</feature>
<evidence type="ECO:0000256" key="2">
    <source>
        <dbReference type="ARBA" id="ARBA00004429"/>
    </source>
</evidence>
<feature type="transmembrane region" description="Helical" evidence="17">
    <location>
        <begin position="168"/>
        <end position="187"/>
    </location>
</feature>
<feature type="transmembrane region" description="Helical" evidence="17">
    <location>
        <begin position="6"/>
        <end position="23"/>
    </location>
</feature>
<sequence length="470" mass="48451">MALPQSVIDVCYFIAALLFILGLKRMSSPRTARGGIVWAGFGMLLAVVATLLLPDMHNRGLIIAAVLIGVTAAWWSGRRVAMTAMPQMVALYNGMGGGAAAAIGASELVAHVVPAMDAVTVGALSPVALALGVLGALIGSVSFSGSSIAFAKLQGWLDRRFVFPGQQVVNLLVLAAAVGLGIVLASGHITLPLVVGFFIAALLFGILMTLPIGGADMPVVISLYNAFTGLAVAFEGYVLQNEAMIIAGMVVGAAGTLLTQLMAKAMNRSIGNVLFGSFGAAATGAAAQAIGGSQKPVEAADAAVMMAYAERVVIVPGYGMAVAQAQHKVWEFAQLLIARGVKVKFAIHPVAGRMPGHMNVLLAEAGVPYDLIVDMEDINPEFPVTDVAVVIGANDVVNPVAKTDPSSPIYGMPILDVADARQVIVVKRGKGTGFAGIENALFYADNARMLYGDGQSVAGQLVSQLKTLDA</sequence>
<feature type="transmembrane region" description="Helical" evidence="17">
    <location>
        <begin position="125"/>
        <end position="148"/>
    </location>
</feature>
<feature type="transmembrane region" description="Helical" evidence="17">
    <location>
        <begin position="219"/>
        <end position="238"/>
    </location>
</feature>